<evidence type="ECO:0000259" key="4">
    <source>
        <dbReference type="Pfam" id="PF00171"/>
    </source>
</evidence>
<dbReference type="SUPFAM" id="SSF53720">
    <property type="entry name" value="ALDH-like"/>
    <property type="match status" value="1"/>
</dbReference>
<dbReference type="Proteomes" id="UP001501565">
    <property type="component" value="Unassembled WGS sequence"/>
</dbReference>
<dbReference type="PROSITE" id="PS00070">
    <property type="entry name" value="ALDEHYDE_DEHYDR_CYS"/>
    <property type="match status" value="1"/>
</dbReference>
<feature type="domain" description="Aldehyde dehydrogenase" evidence="4">
    <location>
        <begin position="15"/>
        <end position="464"/>
    </location>
</feature>
<dbReference type="Gene3D" id="3.40.309.10">
    <property type="entry name" value="Aldehyde Dehydrogenase, Chain A, domain 2"/>
    <property type="match status" value="1"/>
</dbReference>
<evidence type="ECO:0000256" key="3">
    <source>
        <dbReference type="ARBA" id="ARBA00023027"/>
    </source>
</evidence>
<dbReference type="NCBIfam" id="NF006992">
    <property type="entry name" value="PRK09457.1"/>
    <property type="match status" value="1"/>
</dbReference>
<organism evidence="5 6">
    <name type="scientific">Litoribacillus peritrichatus</name>
    <dbReference type="NCBI Taxonomy" id="718191"/>
    <lineage>
        <taxon>Bacteria</taxon>
        <taxon>Pseudomonadati</taxon>
        <taxon>Pseudomonadota</taxon>
        <taxon>Gammaproteobacteria</taxon>
        <taxon>Oceanospirillales</taxon>
        <taxon>Oceanospirillaceae</taxon>
        <taxon>Litoribacillus</taxon>
    </lineage>
</organism>
<name>A0ABP7NBJ0_9GAMM</name>
<keyword evidence="3" id="KW-0520">NAD</keyword>
<keyword evidence="6" id="KW-1185">Reference proteome</keyword>
<dbReference type="EMBL" id="BAABBN010000017">
    <property type="protein sequence ID" value="GAA3942252.1"/>
    <property type="molecule type" value="Genomic_DNA"/>
</dbReference>
<reference evidence="6" key="1">
    <citation type="journal article" date="2019" name="Int. J. Syst. Evol. Microbiol.">
        <title>The Global Catalogue of Microorganisms (GCM) 10K type strain sequencing project: providing services to taxonomists for standard genome sequencing and annotation.</title>
        <authorList>
            <consortium name="The Broad Institute Genomics Platform"/>
            <consortium name="The Broad Institute Genome Sequencing Center for Infectious Disease"/>
            <person name="Wu L."/>
            <person name="Ma J."/>
        </authorList>
    </citation>
    <scope>NUCLEOTIDE SEQUENCE [LARGE SCALE GENOMIC DNA]</scope>
    <source>
        <strain evidence="6">JCM 17551</strain>
    </source>
</reference>
<dbReference type="InterPro" id="IPR015590">
    <property type="entry name" value="Aldehyde_DH_dom"/>
</dbReference>
<gene>
    <name evidence="5" type="primary">astD_2</name>
    <name evidence="5" type="ORF">GCM10022277_42610</name>
</gene>
<evidence type="ECO:0000313" key="5">
    <source>
        <dbReference type="EMBL" id="GAA3942252.1"/>
    </source>
</evidence>
<dbReference type="InterPro" id="IPR017649">
    <property type="entry name" value="SuccinylGlu_semiald_DH_AstD"/>
</dbReference>
<accession>A0ABP7NBJ0</accession>
<dbReference type="InterPro" id="IPR016160">
    <property type="entry name" value="Ald_DH_CS_CYS"/>
</dbReference>
<dbReference type="InterPro" id="IPR016161">
    <property type="entry name" value="Ald_DH/histidinol_DH"/>
</dbReference>
<evidence type="ECO:0000256" key="2">
    <source>
        <dbReference type="ARBA" id="ARBA00023002"/>
    </source>
</evidence>
<dbReference type="InterPro" id="IPR016162">
    <property type="entry name" value="Ald_DH_N"/>
</dbReference>
<proteinExistence type="predicted"/>
<comment type="caution">
    <text evidence="5">The sequence shown here is derived from an EMBL/GenBank/DDBJ whole genome shotgun (WGS) entry which is preliminary data.</text>
</comment>
<evidence type="ECO:0000256" key="1">
    <source>
        <dbReference type="ARBA" id="ARBA00022503"/>
    </source>
</evidence>
<keyword evidence="1" id="KW-0056">Arginine metabolism</keyword>
<dbReference type="InterPro" id="IPR016163">
    <property type="entry name" value="Ald_DH_C"/>
</dbReference>
<dbReference type="Gene3D" id="3.40.605.10">
    <property type="entry name" value="Aldehyde Dehydrogenase, Chain A, domain 1"/>
    <property type="match status" value="1"/>
</dbReference>
<dbReference type="RefSeq" id="WP_344800689.1">
    <property type="nucleotide sequence ID" value="NZ_BAABBN010000017.1"/>
</dbReference>
<protein>
    <submittedName>
        <fullName evidence="5">Succinylglutamate-semialdehyde dehydrogenase</fullName>
    </submittedName>
</protein>
<sequence length="492" mass="54153">MKTKLDLLINGQWQAGMGGEFCSREPASQDVVWEGRGANVHQVHQAVTSASEAFDPWRKLDVSARLKYLHNFEQLIHSHKHHLIEAVCHDTGRPMWEAQLEVQAVVDKTQLAFESYQQRTGERVMATTGGHIQLRHRPHGPLAVITPFSFPALIAMGQIIPALLAGNTLVYKPSQMTPKVADYLTQLWHLAELPDGVFNLVQGGNDIGQTLTDHPDLAGVLFTGRTETGISINQTMATRPDKLVCLNMSANNPLIVGDTQQINPALYQILHSAFITSGQRCSNARRLFLPDNAQGDQILEQLIEQCHLLFIGHYNEEPKPFMGPVINIPSAKQILKQQQLLLSLGANVLLSANQADENSAFMSPGLLDVTEIKEPFDEEIFGPVLQVSRYQHFEQAIEMANQSKYKLTAGLISDKQSQFDEFDCTIQAGVVNWNQPITGVSGAAPYGGIGLSGNHRPGGWYSADYCAFPTTTMCQQGVSFPSSPIPGINLTQ</sequence>
<dbReference type="PANTHER" id="PTHR11699">
    <property type="entry name" value="ALDEHYDE DEHYDROGENASE-RELATED"/>
    <property type="match status" value="1"/>
</dbReference>
<keyword evidence="2" id="KW-0560">Oxidoreductase</keyword>
<evidence type="ECO:0000313" key="6">
    <source>
        <dbReference type="Proteomes" id="UP001501565"/>
    </source>
</evidence>
<dbReference type="Pfam" id="PF00171">
    <property type="entry name" value="Aldedh"/>
    <property type="match status" value="1"/>
</dbReference>
<dbReference type="NCBIfam" id="TIGR03240">
    <property type="entry name" value="arg_catab_astD"/>
    <property type="match status" value="1"/>
</dbReference>